<dbReference type="EMBL" id="JXTI01000169">
    <property type="protein sequence ID" value="KWX11619.1"/>
    <property type="molecule type" value="Genomic_DNA"/>
</dbReference>
<dbReference type="InterPro" id="IPR041243">
    <property type="entry name" value="STI1/HOP_DP"/>
</dbReference>
<dbReference type="InterPro" id="IPR006636">
    <property type="entry name" value="STI1_HS-bd"/>
</dbReference>
<dbReference type="Proteomes" id="UP000070089">
    <property type="component" value="Unassembled WGS sequence"/>
</dbReference>
<dbReference type="Gene3D" id="1.25.40.10">
    <property type="entry name" value="Tetratricopeptide repeat domain"/>
    <property type="match status" value="1"/>
</dbReference>
<organism evidence="5 6">
    <name type="scientific">Giardia duodenalis assemblage B</name>
    <dbReference type="NCBI Taxonomy" id="1394984"/>
    <lineage>
        <taxon>Eukaryota</taxon>
        <taxon>Metamonada</taxon>
        <taxon>Diplomonadida</taxon>
        <taxon>Hexamitidae</taxon>
        <taxon>Giardiinae</taxon>
        <taxon>Giardia</taxon>
    </lineage>
</organism>
<sequence length="293" mass="31770">MTTRLAAKKLIVEYLLHLKAAQAVEDTDNLDVAIDCLRDCFGLPDVRHGCADLELILSGAKKPSLPSTSANELKEQGNAAFKTEDFREAIRFFTQAIEVSIASNEPAEQRAVYFANRAAARLGLKIEEEATLAIKDCEESVRLCPSYHKAWFRLGNIHESTNNKPEAYRAYSQALTADPNNSKYREARDRVSEGHPEQAVPDLSALANNPLFAQLRDDPEVLALMQNPKVADLLSKAGSNPMAIMSAMSDPELAPIFQRLVQKLGPQLSSMLGGLGGLFGGGAGGSPPPGMYS</sequence>
<accession>A0A132NNF6</accession>
<dbReference type="OrthoDB" id="2423701at2759"/>
<evidence type="ECO:0000256" key="1">
    <source>
        <dbReference type="ARBA" id="ARBA00022737"/>
    </source>
</evidence>
<dbReference type="AlphaFoldDB" id="A0A132NNF6"/>
<evidence type="ECO:0000313" key="6">
    <source>
        <dbReference type="Proteomes" id="UP000070089"/>
    </source>
</evidence>
<dbReference type="GO" id="GO:0006620">
    <property type="term" value="P:post-translational protein targeting to endoplasmic reticulum membrane"/>
    <property type="evidence" value="ECO:0007669"/>
    <property type="project" value="TreeGrafter"/>
</dbReference>
<keyword evidence="2 3" id="KW-0802">TPR repeat</keyword>
<feature type="repeat" description="TPR" evidence="3">
    <location>
        <begin position="148"/>
        <end position="181"/>
    </location>
</feature>
<comment type="caution">
    <text evidence="5">The sequence shown here is derived from an EMBL/GenBank/DDBJ whole genome shotgun (WGS) entry which is preliminary data.</text>
</comment>
<dbReference type="SUPFAM" id="SSF48452">
    <property type="entry name" value="TPR-like"/>
    <property type="match status" value="1"/>
</dbReference>
<dbReference type="GO" id="GO:0060090">
    <property type="term" value="F:molecular adaptor activity"/>
    <property type="evidence" value="ECO:0007669"/>
    <property type="project" value="TreeGrafter"/>
</dbReference>
<dbReference type="SMART" id="SM00028">
    <property type="entry name" value="TPR"/>
    <property type="match status" value="3"/>
</dbReference>
<keyword evidence="1" id="KW-0677">Repeat</keyword>
<dbReference type="GO" id="GO:0072380">
    <property type="term" value="C:TRC complex"/>
    <property type="evidence" value="ECO:0007669"/>
    <property type="project" value="TreeGrafter"/>
</dbReference>
<dbReference type="InterPro" id="IPR019734">
    <property type="entry name" value="TPR_rpt"/>
</dbReference>
<dbReference type="GO" id="GO:0016020">
    <property type="term" value="C:membrane"/>
    <property type="evidence" value="ECO:0007669"/>
    <property type="project" value="TreeGrafter"/>
</dbReference>
<dbReference type="Pfam" id="PF00515">
    <property type="entry name" value="TPR_1"/>
    <property type="match status" value="1"/>
</dbReference>
<feature type="repeat" description="TPR" evidence="3">
    <location>
        <begin position="70"/>
        <end position="103"/>
    </location>
</feature>
<dbReference type="SMART" id="SM00727">
    <property type="entry name" value="STI1"/>
    <property type="match status" value="1"/>
</dbReference>
<protein>
    <submittedName>
        <fullName evidence="5">Small glutamine-rich tetratricopeptide repeat-containing protein</fullName>
    </submittedName>
</protein>
<name>A0A132NNF6_GIAIN</name>
<feature type="domain" description="STI1" evidence="4">
    <location>
        <begin position="218"/>
        <end position="257"/>
    </location>
</feature>
<dbReference type="PROSITE" id="PS50005">
    <property type="entry name" value="TPR"/>
    <property type="match status" value="2"/>
</dbReference>
<proteinExistence type="predicted"/>
<evidence type="ECO:0000256" key="2">
    <source>
        <dbReference type="ARBA" id="ARBA00022803"/>
    </source>
</evidence>
<evidence type="ECO:0000259" key="4">
    <source>
        <dbReference type="SMART" id="SM00727"/>
    </source>
</evidence>
<dbReference type="InterPro" id="IPR047150">
    <property type="entry name" value="SGT"/>
</dbReference>
<dbReference type="Gene3D" id="1.10.260.100">
    <property type="match status" value="1"/>
</dbReference>
<reference evidence="5 6" key="1">
    <citation type="journal article" date="2015" name="Mol. Biochem. Parasitol.">
        <title>Identification of polymorphic genes for use in assemblage B genotyping assays through comparative genomics of multiple assemblage B Giardia duodenalis isolates.</title>
        <authorList>
            <person name="Wielinga C."/>
            <person name="Thompson R.C."/>
            <person name="Monis P."/>
            <person name="Ryan U."/>
        </authorList>
    </citation>
    <scope>NUCLEOTIDE SEQUENCE [LARGE SCALE GENOMIC DNA]</scope>
    <source>
        <strain evidence="5 6">BAH15c1</strain>
    </source>
</reference>
<evidence type="ECO:0000313" key="5">
    <source>
        <dbReference type="EMBL" id="KWX11619.1"/>
    </source>
</evidence>
<evidence type="ECO:0000256" key="3">
    <source>
        <dbReference type="PROSITE-ProRule" id="PRU00339"/>
    </source>
</evidence>
<dbReference type="PANTHER" id="PTHR45831:SF2">
    <property type="entry name" value="LD24721P"/>
    <property type="match status" value="1"/>
</dbReference>
<gene>
    <name evidence="5" type="ORF">QR46_4414</name>
</gene>
<dbReference type="VEuPathDB" id="GiardiaDB:QR46_4414"/>
<dbReference type="Pfam" id="PF17830">
    <property type="entry name" value="STI1-HOP_DP"/>
    <property type="match status" value="1"/>
</dbReference>
<dbReference type="InterPro" id="IPR011990">
    <property type="entry name" value="TPR-like_helical_dom_sf"/>
</dbReference>
<dbReference type="PANTHER" id="PTHR45831">
    <property type="entry name" value="LD24721P"/>
    <property type="match status" value="1"/>
</dbReference>